<evidence type="ECO:0000313" key="1">
    <source>
        <dbReference type="EMBL" id="EMC92803.1"/>
    </source>
</evidence>
<reference evidence="1 2" key="1">
    <citation type="journal article" date="2012" name="PLoS Pathog.">
        <title>Diverse lifestyles and strategies of plant pathogenesis encoded in the genomes of eighteen Dothideomycetes fungi.</title>
        <authorList>
            <person name="Ohm R.A."/>
            <person name="Feau N."/>
            <person name="Henrissat B."/>
            <person name="Schoch C.L."/>
            <person name="Horwitz B.A."/>
            <person name="Barry K.W."/>
            <person name="Condon B.J."/>
            <person name="Copeland A.C."/>
            <person name="Dhillon B."/>
            <person name="Glaser F."/>
            <person name="Hesse C.N."/>
            <person name="Kosti I."/>
            <person name="LaButti K."/>
            <person name="Lindquist E.A."/>
            <person name="Lucas S."/>
            <person name="Salamov A.A."/>
            <person name="Bradshaw R.E."/>
            <person name="Ciuffetti L."/>
            <person name="Hamelin R.C."/>
            <person name="Kema G.H.J."/>
            <person name="Lawrence C."/>
            <person name="Scott J.A."/>
            <person name="Spatafora J.W."/>
            <person name="Turgeon B.G."/>
            <person name="de Wit P.J.G.M."/>
            <person name="Zhong S."/>
            <person name="Goodwin S.B."/>
            <person name="Grigoriev I.V."/>
        </authorList>
    </citation>
    <scope>NUCLEOTIDE SEQUENCE [LARGE SCALE GENOMIC DNA]</scope>
    <source>
        <strain evidence="1 2">UAMH 10762</strain>
    </source>
</reference>
<keyword evidence="2" id="KW-1185">Reference proteome</keyword>
<accession>M2MMY0</accession>
<protein>
    <submittedName>
        <fullName evidence="1">Uncharacterized protein</fullName>
    </submittedName>
</protein>
<dbReference type="Proteomes" id="UP000011761">
    <property type="component" value="Unassembled WGS sequence"/>
</dbReference>
<dbReference type="HOGENOM" id="CLU_1610449_0_0_1"/>
<evidence type="ECO:0000313" key="2">
    <source>
        <dbReference type="Proteomes" id="UP000011761"/>
    </source>
</evidence>
<dbReference type="RefSeq" id="XP_007680124.1">
    <property type="nucleotide sequence ID" value="XM_007681934.1"/>
</dbReference>
<organism evidence="1 2">
    <name type="scientific">Baudoinia panamericana (strain UAMH 10762)</name>
    <name type="common">Angels' share fungus</name>
    <name type="synonym">Baudoinia compniacensis (strain UAMH 10762)</name>
    <dbReference type="NCBI Taxonomy" id="717646"/>
    <lineage>
        <taxon>Eukaryota</taxon>
        <taxon>Fungi</taxon>
        <taxon>Dikarya</taxon>
        <taxon>Ascomycota</taxon>
        <taxon>Pezizomycotina</taxon>
        <taxon>Dothideomycetes</taxon>
        <taxon>Dothideomycetidae</taxon>
        <taxon>Mycosphaerellales</taxon>
        <taxon>Teratosphaeriaceae</taxon>
        <taxon>Baudoinia</taxon>
    </lineage>
</organism>
<proteinExistence type="predicted"/>
<gene>
    <name evidence="1" type="ORF">BAUCODRAFT_262924</name>
</gene>
<dbReference type="GeneID" id="19110398"/>
<name>M2MMY0_BAUPA</name>
<dbReference type="KEGG" id="bcom:BAUCODRAFT_262924"/>
<sequence length="165" mass="18090">MIAFFSVGPLAIRMCRGTVKDLQLYRKLTGLVWIPDTADNKYCSLRYGFGGTACPSSQNSFCLRRISAQTCTTRSKAHPSAADRRRHCSRGILAVVLRPRPLLDQIVSINRHKQLSPASLNVASHCCKKSAFARPSVTESRLHLLLLSMTGVTLTTGSLMASLNV</sequence>
<dbReference type="AlphaFoldDB" id="M2MMY0"/>
<dbReference type="EMBL" id="KB445561">
    <property type="protein sequence ID" value="EMC92803.1"/>
    <property type="molecule type" value="Genomic_DNA"/>
</dbReference>